<dbReference type="Proteomes" id="UP001608902">
    <property type="component" value="Unassembled WGS sequence"/>
</dbReference>
<gene>
    <name evidence="3" type="ORF">AB6A40_004303</name>
</gene>
<protein>
    <submittedName>
        <fullName evidence="3">Uncharacterized protein</fullName>
    </submittedName>
</protein>
<evidence type="ECO:0000256" key="1">
    <source>
        <dbReference type="SAM" id="MobiDB-lite"/>
    </source>
</evidence>
<feature type="region of interest" description="Disordered" evidence="1">
    <location>
        <begin position="226"/>
        <end position="252"/>
    </location>
</feature>
<feature type="compositionally biased region" description="Low complexity" evidence="1">
    <location>
        <begin position="296"/>
        <end position="330"/>
    </location>
</feature>
<comment type="caution">
    <text evidence="3">The sequence shown here is derived from an EMBL/GenBank/DDBJ whole genome shotgun (WGS) entry which is preliminary data.</text>
</comment>
<reference evidence="3 4" key="1">
    <citation type="submission" date="2024-08" db="EMBL/GenBank/DDBJ databases">
        <title>Gnathostoma spinigerum genome.</title>
        <authorList>
            <person name="Gonzalez-Bertolin B."/>
            <person name="Monzon S."/>
            <person name="Zaballos A."/>
            <person name="Jimenez P."/>
            <person name="Dekumyoy P."/>
            <person name="Varona S."/>
            <person name="Cuesta I."/>
            <person name="Sumanam S."/>
            <person name="Adisakwattana P."/>
            <person name="Gasser R.B."/>
            <person name="Hernandez-Gonzalez A."/>
            <person name="Young N.D."/>
            <person name="Perteguer M.J."/>
        </authorList>
    </citation>
    <scope>NUCLEOTIDE SEQUENCE [LARGE SCALE GENOMIC DNA]</scope>
    <source>
        <strain evidence="3">AL3</strain>
        <tissue evidence="3">Liver</tissue>
    </source>
</reference>
<keyword evidence="2" id="KW-0472">Membrane</keyword>
<evidence type="ECO:0000313" key="3">
    <source>
        <dbReference type="EMBL" id="MFH4977594.1"/>
    </source>
</evidence>
<organism evidence="3 4">
    <name type="scientific">Gnathostoma spinigerum</name>
    <dbReference type="NCBI Taxonomy" id="75299"/>
    <lineage>
        <taxon>Eukaryota</taxon>
        <taxon>Metazoa</taxon>
        <taxon>Ecdysozoa</taxon>
        <taxon>Nematoda</taxon>
        <taxon>Chromadorea</taxon>
        <taxon>Rhabditida</taxon>
        <taxon>Spirurina</taxon>
        <taxon>Gnathostomatomorpha</taxon>
        <taxon>Gnathostomatoidea</taxon>
        <taxon>Gnathostomatidae</taxon>
        <taxon>Gnathostoma</taxon>
    </lineage>
</organism>
<feature type="region of interest" description="Disordered" evidence="1">
    <location>
        <begin position="295"/>
        <end position="380"/>
    </location>
</feature>
<evidence type="ECO:0000256" key="2">
    <source>
        <dbReference type="SAM" id="Phobius"/>
    </source>
</evidence>
<feature type="compositionally biased region" description="Basic and acidic residues" evidence="1">
    <location>
        <begin position="226"/>
        <end position="235"/>
    </location>
</feature>
<name>A0ABD6EC24_9BILA</name>
<accession>A0ABD6EC24</accession>
<feature type="compositionally biased region" description="Basic residues" evidence="1">
    <location>
        <begin position="331"/>
        <end position="340"/>
    </location>
</feature>
<keyword evidence="2" id="KW-1133">Transmembrane helix</keyword>
<sequence>MILNFGPVHTELKNVTKPNVDEKFNKKDKKLTTTEKWKIILYKESETNLSRLAKEYFNVAEEFDWSTNYSSCQKLHEKLNGDGDFPHAHLIITLQSKYCSKELSQSISDKILIIFYSIVANRYIFYCGDMKMSVHLKKFDVHSFIEILEVFLHARFARQKVLHYQPTTAEPMLCLVLSTVVLSALLLIITFLTTKARNLELIAYYMEHKYKRGLDSSFLNEYGDPKELSDSEKKKGATSPKSKVSKRTRSARVWIPGKKHKHIYVKPRSVHSLLHQSLRPTRTLNIKNQNKIIFDTTKSARSTKSATSERSGTSRKSASSESSGRSQRSGKSGRSRRSKGSAKIGRSAKSRDIRGVVTPKVTSAVISESTSSWTGEESDLQLKLPDVKSAEADRKTDAIGDQLTIL</sequence>
<dbReference type="EMBL" id="JBGFUD010002435">
    <property type="protein sequence ID" value="MFH4977594.1"/>
    <property type="molecule type" value="Genomic_DNA"/>
</dbReference>
<dbReference type="AlphaFoldDB" id="A0ABD6EC24"/>
<keyword evidence="4" id="KW-1185">Reference proteome</keyword>
<evidence type="ECO:0000313" key="4">
    <source>
        <dbReference type="Proteomes" id="UP001608902"/>
    </source>
</evidence>
<feature type="transmembrane region" description="Helical" evidence="2">
    <location>
        <begin position="172"/>
        <end position="192"/>
    </location>
</feature>
<proteinExistence type="predicted"/>
<keyword evidence="2" id="KW-0812">Transmembrane</keyword>